<comment type="caution">
    <text evidence="2">The sequence shown here is derived from an EMBL/GenBank/DDBJ whole genome shotgun (WGS) entry which is preliminary data.</text>
</comment>
<protein>
    <submittedName>
        <fullName evidence="2">Uncharacterized protein</fullName>
    </submittedName>
</protein>
<name>A0A814E4P2_9BILA</name>
<dbReference type="Proteomes" id="UP000663882">
    <property type="component" value="Unassembled WGS sequence"/>
</dbReference>
<dbReference type="OrthoDB" id="10030043at2759"/>
<sequence>MSDNQLPFSTMFMTASQKPIVISSTSMQRAEQIMSQSTTKQEYDQFSDDIDDDELCRAYDELYNTSQALQSQQHKLSNIEQNENLTQNSISGLKRKRLGVSTTPNERRAIIKKH</sequence>
<reference evidence="2" key="1">
    <citation type="submission" date="2021-02" db="EMBL/GenBank/DDBJ databases">
        <authorList>
            <person name="Nowell W R."/>
        </authorList>
    </citation>
    <scope>NUCLEOTIDE SEQUENCE</scope>
</reference>
<dbReference type="EMBL" id="CAJNOO010000518">
    <property type="protein sequence ID" value="CAF0967061.1"/>
    <property type="molecule type" value="Genomic_DNA"/>
</dbReference>
<evidence type="ECO:0000256" key="1">
    <source>
        <dbReference type="SAM" id="MobiDB-lite"/>
    </source>
</evidence>
<evidence type="ECO:0000313" key="3">
    <source>
        <dbReference type="EMBL" id="CAF3651986.1"/>
    </source>
</evidence>
<dbReference type="Proteomes" id="UP000663823">
    <property type="component" value="Unassembled WGS sequence"/>
</dbReference>
<dbReference type="EMBL" id="CAJOAX010000800">
    <property type="protein sequence ID" value="CAF3651986.1"/>
    <property type="molecule type" value="Genomic_DNA"/>
</dbReference>
<feature type="region of interest" description="Disordered" evidence="1">
    <location>
        <begin position="87"/>
        <end position="114"/>
    </location>
</feature>
<evidence type="ECO:0000313" key="4">
    <source>
        <dbReference type="Proteomes" id="UP000663882"/>
    </source>
</evidence>
<dbReference type="AlphaFoldDB" id="A0A814E4P2"/>
<gene>
    <name evidence="3" type="ORF">OTI717_LOCUS9423</name>
    <name evidence="2" type="ORF">RFH988_LOCUS12428</name>
</gene>
<proteinExistence type="predicted"/>
<accession>A0A814E4P2</accession>
<feature type="compositionally biased region" description="Basic and acidic residues" evidence="1">
    <location>
        <begin position="105"/>
        <end position="114"/>
    </location>
</feature>
<organism evidence="2 4">
    <name type="scientific">Rotaria sordida</name>
    <dbReference type="NCBI Taxonomy" id="392033"/>
    <lineage>
        <taxon>Eukaryota</taxon>
        <taxon>Metazoa</taxon>
        <taxon>Spiralia</taxon>
        <taxon>Gnathifera</taxon>
        <taxon>Rotifera</taxon>
        <taxon>Eurotatoria</taxon>
        <taxon>Bdelloidea</taxon>
        <taxon>Philodinida</taxon>
        <taxon>Philodinidae</taxon>
        <taxon>Rotaria</taxon>
    </lineage>
</organism>
<evidence type="ECO:0000313" key="2">
    <source>
        <dbReference type="EMBL" id="CAF0967061.1"/>
    </source>
</evidence>